<reference evidence="1" key="1">
    <citation type="journal article" date="2015" name="Nature">
        <title>Complex archaea that bridge the gap between prokaryotes and eukaryotes.</title>
        <authorList>
            <person name="Spang A."/>
            <person name="Saw J.H."/>
            <person name="Jorgensen S.L."/>
            <person name="Zaremba-Niedzwiedzka K."/>
            <person name="Martijn J."/>
            <person name="Lind A.E."/>
            <person name="van Eijk R."/>
            <person name="Schleper C."/>
            <person name="Guy L."/>
            <person name="Ettema T.J."/>
        </authorList>
    </citation>
    <scope>NUCLEOTIDE SEQUENCE</scope>
</reference>
<gene>
    <name evidence="1" type="ORF">LCGC14_3109920</name>
</gene>
<organism evidence="1">
    <name type="scientific">marine sediment metagenome</name>
    <dbReference type="NCBI Taxonomy" id="412755"/>
    <lineage>
        <taxon>unclassified sequences</taxon>
        <taxon>metagenomes</taxon>
        <taxon>ecological metagenomes</taxon>
    </lineage>
</organism>
<comment type="caution">
    <text evidence="1">The sequence shown here is derived from an EMBL/GenBank/DDBJ whole genome shotgun (WGS) entry which is preliminary data.</text>
</comment>
<proteinExistence type="predicted"/>
<dbReference type="AlphaFoldDB" id="A0A0F8YCT2"/>
<sequence length="75" mass="8573">MTIKVCEVCYSDNKKKVEGNWRIGFVRGMKIDVCVEHKDVTKGMNRSEFNKYAIELGEKTLGKVSEQEIAEVDCN</sequence>
<accession>A0A0F8YCT2</accession>
<evidence type="ECO:0000313" key="1">
    <source>
        <dbReference type="EMBL" id="KKK51939.1"/>
    </source>
</evidence>
<protein>
    <submittedName>
        <fullName evidence="1">Uncharacterized protein</fullName>
    </submittedName>
</protein>
<name>A0A0F8YCT2_9ZZZZ</name>
<dbReference type="EMBL" id="LAZR01067264">
    <property type="protein sequence ID" value="KKK51939.1"/>
    <property type="molecule type" value="Genomic_DNA"/>
</dbReference>